<dbReference type="GO" id="GO:0015562">
    <property type="term" value="F:efflux transmembrane transporter activity"/>
    <property type="evidence" value="ECO:0007669"/>
    <property type="project" value="InterPro"/>
</dbReference>
<keyword evidence="2" id="KW-0564">Palmitate</keyword>
<reference evidence="4 5" key="1">
    <citation type="submission" date="2020-08" db="EMBL/GenBank/DDBJ databases">
        <title>Genomic Encyclopedia of Type Strains, Phase IV (KMG-IV): sequencing the most valuable type-strain genomes for metagenomic binning, comparative biology and taxonomic classification.</title>
        <authorList>
            <person name="Goeker M."/>
        </authorList>
    </citation>
    <scope>NUCLEOTIDE SEQUENCE [LARGE SCALE GENOMIC DNA]</scope>
    <source>
        <strain evidence="4 5">DSM 105074</strain>
    </source>
</reference>
<dbReference type="Gene3D" id="1.20.1600.10">
    <property type="entry name" value="Outer membrane efflux proteins (OEP)"/>
    <property type="match status" value="1"/>
</dbReference>
<keyword evidence="5" id="KW-1185">Reference proteome</keyword>
<feature type="coiled-coil region" evidence="3">
    <location>
        <begin position="405"/>
        <end position="463"/>
    </location>
</feature>
<keyword evidence="2" id="KW-0812">Transmembrane</keyword>
<proteinExistence type="inferred from homology"/>
<keyword evidence="3" id="KW-0175">Coiled coil</keyword>
<name>A0A840TJ16_9BACT</name>
<dbReference type="Proteomes" id="UP000557307">
    <property type="component" value="Unassembled WGS sequence"/>
</dbReference>
<dbReference type="PANTHER" id="PTHR30203:SF30">
    <property type="entry name" value="OUTER MEMBRANE PROTEIN-RELATED"/>
    <property type="match status" value="1"/>
</dbReference>
<dbReference type="Gene3D" id="2.20.200.10">
    <property type="entry name" value="Outer membrane efflux proteins (OEP)"/>
    <property type="match status" value="1"/>
</dbReference>
<comment type="similarity">
    <text evidence="1 2">Belongs to the outer membrane factor (OMF) (TC 1.B.17) family.</text>
</comment>
<dbReference type="RefSeq" id="WP_184174143.1">
    <property type="nucleotide sequence ID" value="NZ_JACHGF010000003.1"/>
</dbReference>
<dbReference type="EMBL" id="JACHGF010000003">
    <property type="protein sequence ID" value="MBB5284186.1"/>
    <property type="molecule type" value="Genomic_DNA"/>
</dbReference>
<protein>
    <submittedName>
        <fullName evidence="4">NodT family efflux transporter outer membrane factor (OMF) lipoprotein</fullName>
    </submittedName>
</protein>
<keyword evidence="2 4" id="KW-0449">Lipoprotein</keyword>
<dbReference type="InterPro" id="IPR010131">
    <property type="entry name" value="MdtP/NodT-like"/>
</dbReference>
<dbReference type="SUPFAM" id="SSF56954">
    <property type="entry name" value="Outer membrane efflux proteins (OEP)"/>
    <property type="match status" value="1"/>
</dbReference>
<dbReference type="Pfam" id="PF02321">
    <property type="entry name" value="OEP"/>
    <property type="match status" value="2"/>
</dbReference>
<sequence length="480" mass="53853">MRITYFKSIFLGLGVLLTLNGCKLLKPVEPPTAVQAPPSYLASRDSASIGTIRWREFFADPFLISLVDTALQNNLDLRIALQRIEAARTDVWLRRAAMLPVVGAEVSGGVRRYGDYTMDGVGNYDTNFSDRIDENRRIPNPVPDYFVGLRSAWEVDLWGKLRNQREAAYARFLATEKGRQLVLTQLIAEVATRYYELLALDNELDILRKNGQLQQSAVETIVIQKQGGRANELAVRQFRAQLLNTQGLEVQKNQEIIEIENQLNLLLGRFPQSIRRGEPIRQQVLPADVKAGIPSASLRRRPDVQQAELELLATRSDLQAARVAFLPSLTITAHSGFNAFKSALLFSPGSAAYGLLAGLSAPLINRRALKASQRRAETTSLEALYNYNKTLLTGYQEVVTNLRKLENLEQIEAFKEQEVEELRQAVAVSNDLFLAGYATYLEIITAQKTVLEAELELTRIQKEQFVTLITLYRSLGGGWE</sequence>
<evidence type="ECO:0000313" key="4">
    <source>
        <dbReference type="EMBL" id="MBB5284186.1"/>
    </source>
</evidence>
<keyword evidence="2" id="KW-1134">Transmembrane beta strand</keyword>
<evidence type="ECO:0000256" key="2">
    <source>
        <dbReference type="RuleBase" id="RU362097"/>
    </source>
</evidence>
<dbReference type="GO" id="GO:0005886">
    <property type="term" value="C:plasma membrane"/>
    <property type="evidence" value="ECO:0007669"/>
    <property type="project" value="UniProtKB-SubCell"/>
</dbReference>
<evidence type="ECO:0000256" key="3">
    <source>
        <dbReference type="SAM" id="Coils"/>
    </source>
</evidence>
<gene>
    <name evidence="4" type="ORF">HNQ92_002329</name>
</gene>
<keyword evidence="2" id="KW-0472">Membrane</keyword>
<comment type="subcellular location">
    <subcellularLocation>
        <location evidence="2">Cell membrane</location>
        <topology evidence="2">Lipid-anchor</topology>
    </subcellularLocation>
</comment>
<dbReference type="NCBIfam" id="TIGR01845">
    <property type="entry name" value="outer_NodT"/>
    <property type="match status" value="1"/>
</dbReference>
<accession>A0A840TJ16</accession>
<evidence type="ECO:0000313" key="5">
    <source>
        <dbReference type="Proteomes" id="UP000557307"/>
    </source>
</evidence>
<dbReference type="AlphaFoldDB" id="A0A840TJ16"/>
<organism evidence="4 5">
    <name type="scientific">Rhabdobacter roseus</name>
    <dbReference type="NCBI Taxonomy" id="1655419"/>
    <lineage>
        <taxon>Bacteria</taxon>
        <taxon>Pseudomonadati</taxon>
        <taxon>Bacteroidota</taxon>
        <taxon>Cytophagia</taxon>
        <taxon>Cytophagales</taxon>
        <taxon>Cytophagaceae</taxon>
        <taxon>Rhabdobacter</taxon>
    </lineage>
</organism>
<dbReference type="InterPro" id="IPR003423">
    <property type="entry name" value="OMP_efflux"/>
</dbReference>
<comment type="caution">
    <text evidence="4">The sequence shown here is derived from an EMBL/GenBank/DDBJ whole genome shotgun (WGS) entry which is preliminary data.</text>
</comment>
<dbReference type="PANTHER" id="PTHR30203">
    <property type="entry name" value="OUTER MEMBRANE CATION EFFLUX PROTEIN"/>
    <property type="match status" value="1"/>
</dbReference>
<evidence type="ECO:0000256" key="1">
    <source>
        <dbReference type="ARBA" id="ARBA00007613"/>
    </source>
</evidence>